<evidence type="ECO:0000256" key="1">
    <source>
        <dbReference type="SAM" id="Coils"/>
    </source>
</evidence>
<proteinExistence type="predicted"/>
<reference evidence="2" key="1">
    <citation type="submission" date="2022-11" db="EMBL/GenBank/DDBJ databases">
        <authorList>
            <person name="Kikuchi T."/>
        </authorList>
    </citation>
    <scope>NUCLEOTIDE SEQUENCE</scope>
    <source>
        <strain evidence="2">PS1010</strain>
    </source>
</reference>
<keyword evidence="3" id="KW-1185">Reference proteome</keyword>
<keyword evidence="1" id="KW-0175">Coiled coil</keyword>
<dbReference type="EMBL" id="CANHGI010000004">
    <property type="protein sequence ID" value="CAI5449464.1"/>
    <property type="molecule type" value="Genomic_DNA"/>
</dbReference>
<sequence length="730" mass="86924">MSGFALTLPEVFTFLKFIIHDERLPQLSKSELENFSYPDLLDDEKLKCLLDLLFKKSNGGLDIYVSPESIIEELKTVEQIPEMYRLFKDRETIQCFRIRNLSLQYCNEDHVYYSKNGLGDLVCQKMLLKTNHKLTAIFIQSWFFDCFIRKFDENMKNCFELIPEQAWKVLSNELDKYSEFEFVFNCNQKISENHINNLINNYLTENTEPMNRVRDNMAEILTFYPIENNQQLWHRIYMDISLKTEHLIRTMNKFKDLFHPFPKNKANTRLVPFMFSKELEDALLVVLKRKYPNKKIPKGLLEIENENERRLGIVNAVNFEEFRRILRVLTIQESDFSIIGQNAPVNNRKVFYPILSPYGKHCIFSEQYFTELIYYLTVVLEIFKSVNAINFDLVQKWIVKKCKDIFKKRDKLYLIEVWKYDEILKEAREELQIYKTEPIFEVPIKSSYEKNERFLSNLCDKTILRVGDIAYKDFLEIYHKIITFHIACVNTDIQNLFPTVKYYELRLDKIPISFDSSKCFSANSTASQENIESSKDRSQMVEKEENSIQMDFNRKNTAIETQLDDMKKLRQTETEYSEKLKTENSKLSTQLEEIKNKMKLEQNSEIEKLRKLLETKNLQIEKLEKNKSKKAAIENEKTDEKNLKVQMTNLKKNYREEMHKLKEESNNRNNQIHKLQAELKKSREELKAERLASNKLNDEALKKANEQMKKMKLELENLKFSDNAKNKTNN</sequence>
<accession>A0A9P1IR19</accession>
<comment type="caution">
    <text evidence="2">The sequence shown here is derived from an EMBL/GenBank/DDBJ whole genome shotgun (WGS) entry which is preliminary data.</text>
</comment>
<feature type="coiled-coil region" evidence="1">
    <location>
        <begin position="577"/>
        <end position="721"/>
    </location>
</feature>
<name>A0A9P1IR19_9PELO</name>
<evidence type="ECO:0000313" key="2">
    <source>
        <dbReference type="EMBL" id="CAI5449464.1"/>
    </source>
</evidence>
<protein>
    <submittedName>
        <fullName evidence="2">Uncharacterized protein</fullName>
    </submittedName>
</protein>
<evidence type="ECO:0000313" key="3">
    <source>
        <dbReference type="Proteomes" id="UP001152747"/>
    </source>
</evidence>
<organism evidence="2 3">
    <name type="scientific">Caenorhabditis angaria</name>
    <dbReference type="NCBI Taxonomy" id="860376"/>
    <lineage>
        <taxon>Eukaryota</taxon>
        <taxon>Metazoa</taxon>
        <taxon>Ecdysozoa</taxon>
        <taxon>Nematoda</taxon>
        <taxon>Chromadorea</taxon>
        <taxon>Rhabditida</taxon>
        <taxon>Rhabditina</taxon>
        <taxon>Rhabditomorpha</taxon>
        <taxon>Rhabditoidea</taxon>
        <taxon>Rhabditidae</taxon>
        <taxon>Peloderinae</taxon>
        <taxon>Caenorhabditis</taxon>
    </lineage>
</organism>
<gene>
    <name evidence="2" type="ORF">CAMP_LOCUS12101</name>
</gene>
<dbReference type="Proteomes" id="UP001152747">
    <property type="component" value="Unassembled WGS sequence"/>
</dbReference>
<dbReference type="AlphaFoldDB" id="A0A9P1IR19"/>